<dbReference type="KEGG" id="wna:KA717_34615"/>
<evidence type="ECO:0000313" key="1">
    <source>
        <dbReference type="EMBL" id="UXE60595.1"/>
    </source>
</evidence>
<dbReference type="Gene3D" id="3.10.450.530">
    <property type="entry name" value="Ribonuclease toxin, BrnT, of type II toxin-antitoxin system"/>
    <property type="match status" value="1"/>
</dbReference>
<protein>
    <submittedName>
        <fullName evidence="1">BrnT family toxin</fullName>
    </submittedName>
</protein>
<reference evidence="1" key="1">
    <citation type="submission" date="2021-04" db="EMBL/GenBank/DDBJ databases">
        <title>Genome sequence of Woronichinia naegeliana from Washington state freshwater lake bloom.</title>
        <authorList>
            <person name="Dreher T.W."/>
        </authorList>
    </citation>
    <scope>NUCLEOTIDE SEQUENCE</scope>
    <source>
        <strain evidence="1">WA131</strain>
    </source>
</reference>
<dbReference type="InterPro" id="IPR007460">
    <property type="entry name" value="BrnT_toxin"/>
</dbReference>
<dbReference type="InterPro" id="IPR038573">
    <property type="entry name" value="BrnT_sf"/>
</dbReference>
<dbReference type="AlphaFoldDB" id="A0A977PWI1"/>
<dbReference type="Proteomes" id="UP001065613">
    <property type="component" value="Chromosome"/>
</dbReference>
<dbReference type="EMBL" id="CP073041">
    <property type="protein sequence ID" value="UXE60595.1"/>
    <property type="molecule type" value="Genomic_DNA"/>
</dbReference>
<accession>A0A977PWI1</accession>
<dbReference type="Pfam" id="PF04365">
    <property type="entry name" value="BrnT_toxin"/>
    <property type="match status" value="1"/>
</dbReference>
<sequence>MNLQFEWDDNKSDRNLQKHGVSFEEAQTIFLDPNSQIYDDPIHSLEEPRYIDIGMSARGRLLVVVYTERNNKIRIISSRLSTVQEAKRYATNR</sequence>
<gene>
    <name evidence="1" type="ORF">KA717_34615</name>
</gene>
<organism evidence="1">
    <name type="scientific">Woronichinia naegeliana WA131</name>
    <dbReference type="NCBI Taxonomy" id="2824559"/>
    <lineage>
        <taxon>Bacteria</taxon>
        <taxon>Bacillati</taxon>
        <taxon>Cyanobacteriota</taxon>
        <taxon>Cyanophyceae</taxon>
        <taxon>Synechococcales</taxon>
        <taxon>Coelosphaeriaceae</taxon>
        <taxon>Woronichinia</taxon>
    </lineage>
</organism>
<name>A0A977PWI1_9CYAN</name>
<proteinExistence type="predicted"/>